<dbReference type="GO" id="GO:0009279">
    <property type="term" value="C:cell outer membrane"/>
    <property type="evidence" value="ECO:0007669"/>
    <property type="project" value="UniProtKB-SubCell"/>
</dbReference>
<dbReference type="EMBL" id="JSVC01000019">
    <property type="protein sequence ID" value="KIC93560.1"/>
    <property type="molecule type" value="Genomic_DNA"/>
</dbReference>
<reference evidence="6 7" key="1">
    <citation type="submission" date="2014-11" db="EMBL/GenBank/DDBJ databases">
        <title>Genome sequence of Flavihumibacter solisilvae 3-3.</title>
        <authorList>
            <person name="Zhou G."/>
            <person name="Li M."/>
            <person name="Wang G."/>
        </authorList>
    </citation>
    <scope>NUCLEOTIDE SEQUENCE [LARGE SCALE GENOMIC DNA]</scope>
    <source>
        <strain evidence="6 7">3-3</strain>
    </source>
</reference>
<evidence type="ECO:0000259" key="5">
    <source>
        <dbReference type="Pfam" id="PF14905"/>
    </source>
</evidence>
<keyword evidence="3" id="KW-0998">Cell outer membrane</keyword>
<gene>
    <name evidence="6" type="ORF">OI18_17660</name>
</gene>
<evidence type="ECO:0000256" key="3">
    <source>
        <dbReference type="ARBA" id="ARBA00023237"/>
    </source>
</evidence>
<sequence>MNFFHKACRVPGVFVFFMLSLATFSTAFGQALISKGRLIGVVRNERNDQLVGATVLLKEKNLSTTTDVNGSFDIDIAPGTYTLVVSYVGHESKEVSAVVITKGEVTKKEIFLAAAGRSDAEVVVTAAVGKRETVASVYRIQKNSISVADVISAEQIKRTPDNNVAQSLSRMNGVTIIDNKFVIVRGMAERYNTVLVNGSQLPSTEPNKKNFAFDLLPAGIIDNIIVSKTASPDLPADFAGGIVQVNTKQIPDRNEIFFQAGLGYNTNSTGQPFYTTKLKKAEYFSFLNREKSWYTREWDPISYFRLRTSANPEDLRQSYRMNSKIPNYWGYYLLGDAMPTQDYQGGFSLRKKFKNNSSFGVLGTASYRNEQLIEDYMRQTYFLDSAQGKKYTFNTSVSGLLSLAYTHKNNKIGFKTIYARKLNYDTYIFSGRNVDLDPIQNYGIYSNLVKVWQNRIDGEHAIRARELKLKWYLDMARVHRDQPEARTMSYKPLIQGSDMYNIELTDKVRPSLGGIFASKLTEERWGGGVDLQIPFTLFNSKQQLRAGASTSTRNTDYIFSFLRPLLGDHDKSDIMYGLPDYAIITERYLKEGYIQYLPLGTRGKKDDDSYEGEQTIHSAYLMSDFKFQRWRITGGLRLEDFSMTVNTGLERDTLSGKITKDTISAIKHTGLFPSANIIYSLNDRSNFRLAVSMTTARPDFRELSPVTYYDFALPGSVMGNPFLTYTSLYNADLRYEFYPSASEIATLTLFYKRFNNPIETLVQPTASSQFAYVNLNQASSTNIGAELDLRKSLAFIYPASKFLKNLFISCNASFMESEVTVDSKALGEVLSRINPTYTIDTANEDVRKRPLQGLSPYSINAGLLYQGEKFGFNIVYNRIGKRLVFLGPEAHTDFYENPRDQIDMQVYGKLLKKKMEIKLNVSDLLGQAFIHYNNSTAASGTTKPNVDPKKGNYNPDYDYVIYSAKRGTGISFSVSIKL</sequence>
<comment type="caution">
    <text evidence="6">The sequence shown here is derived from an EMBL/GenBank/DDBJ whole genome shotgun (WGS) entry which is preliminary data.</text>
</comment>
<feature type="domain" description="Outer membrane protein beta-barrel" evidence="5">
    <location>
        <begin position="611"/>
        <end position="937"/>
    </location>
</feature>
<dbReference type="SUPFAM" id="SSF49464">
    <property type="entry name" value="Carboxypeptidase regulatory domain-like"/>
    <property type="match status" value="1"/>
</dbReference>
<comment type="subcellular location">
    <subcellularLocation>
        <location evidence="1">Cell outer membrane</location>
    </subcellularLocation>
</comment>
<dbReference type="InterPro" id="IPR012910">
    <property type="entry name" value="Plug_dom"/>
</dbReference>
<keyword evidence="2" id="KW-0472">Membrane</keyword>
<protein>
    <recommendedName>
        <fullName evidence="8">TonB-dependent receptor</fullName>
    </recommendedName>
</protein>
<dbReference type="OrthoDB" id="9768470at2"/>
<evidence type="ECO:0008006" key="8">
    <source>
        <dbReference type="Google" id="ProtNLM"/>
    </source>
</evidence>
<dbReference type="InterPro" id="IPR037066">
    <property type="entry name" value="Plug_dom_sf"/>
</dbReference>
<name>A0A0C1IHA4_9BACT</name>
<evidence type="ECO:0000313" key="7">
    <source>
        <dbReference type="Proteomes" id="UP000031408"/>
    </source>
</evidence>
<dbReference type="RefSeq" id="WP_160290255.1">
    <property type="nucleotide sequence ID" value="NZ_JSVC01000019.1"/>
</dbReference>
<proteinExistence type="predicted"/>
<dbReference type="SUPFAM" id="SSF56935">
    <property type="entry name" value="Porins"/>
    <property type="match status" value="1"/>
</dbReference>
<evidence type="ECO:0000256" key="1">
    <source>
        <dbReference type="ARBA" id="ARBA00004442"/>
    </source>
</evidence>
<evidence type="ECO:0000256" key="2">
    <source>
        <dbReference type="ARBA" id="ARBA00023136"/>
    </source>
</evidence>
<dbReference type="Pfam" id="PF14905">
    <property type="entry name" value="OMP_b-brl_3"/>
    <property type="match status" value="1"/>
</dbReference>
<dbReference type="Gene3D" id="2.170.130.10">
    <property type="entry name" value="TonB-dependent receptor, plug domain"/>
    <property type="match status" value="1"/>
</dbReference>
<dbReference type="PANTHER" id="PTHR40980:SF5">
    <property type="entry name" value="TONB-DEPENDENT RECEPTOR"/>
    <property type="match status" value="1"/>
</dbReference>
<dbReference type="Gene3D" id="2.60.40.1120">
    <property type="entry name" value="Carboxypeptidase-like, regulatory domain"/>
    <property type="match status" value="1"/>
</dbReference>
<evidence type="ECO:0000313" key="6">
    <source>
        <dbReference type="EMBL" id="KIC93560.1"/>
    </source>
</evidence>
<dbReference type="PANTHER" id="PTHR40980">
    <property type="entry name" value="PLUG DOMAIN-CONTAINING PROTEIN"/>
    <property type="match status" value="1"/>
</dbReference>
<organism evidence="6 7">
    <name type="scientific">Flavihumibacter solisilvae</name>
    <dbReference type="NCBI Taxonomy" id="1349421"/>
    <lineage>
        <taxon>Bacteria</taxon>
        <taxon>Pseudomonadati</taxon>
        <taxon>Bacteroidota</taxon>
        <taxon>Chitinophagia</taxon>
        <taxon>Chitinophagales</taxon>
        <taxon>Chitinophagaceae</taxon>
        <taxon>Flavihumibacter</taxon>
    </lineage>
</organism>
<accession>A0A0C1IHA4</accession>
<dbReference type="InterPro" id="IPR008969">
    <property type="entry name" value="CarboxyPept-like_regulatory"/>
</dbReference>
<dbReference type="AlphaFoldDB" id="A0A0C1IHA4"/>
<dbReference type="Gene3D" id="2.40.170.20">
    <property type="entry name" value="TonB-dependent receptor, beta-barrel domain"/>
    <property type="match status" value="1"/>
</dbReference>
<dbReference type="STRING" id="1349421.OI18_17660"/>
<dbReference type="Pfam" id="PF13715">
    <property type="entry name" value="CarbopepD_reg_2"/>
    <property type="match status" value="1"/>
</dbReference>
<dbReference type="Pfam" id="PF07715">
    <property type="entry name" value="Plug"/>
    <property type="match status" value="1"/>
</dbReference>
<dbReference type="InterPro" id="IPR041700">
    <property type="entry name" value="OMP_b-brl_3"/>
</dbReference>
<dbReference type="InterPro" id="IPR036942">
    <property type="entry name" value="Beta-barrel_TonB_sf"/>
</dbReference>
<dbReference type="Proteomes" id="UP000031408">
    <property type="component" value="Unassembled WGS sequence"/>
</dbReference>
<keyword evidence="7" id="KW-1185">Reference proteome</keyword>
<feature type="domain" description="TonB-dependent receptor plug" evidence="4">
    <location>
        <begin position="144"/>
        <end position="241"/>
    </location>
</feature>
<evidence type="ECO:0000259" key="4">
    <source>
        <dbReference type="Pfam" id="PF07715"/>
    </source>
</evidence>